<keyword evidence="1" id="KW-0812">Transmembrane</keyword>
<accession>A0A923N783</accession>
<keyword evidence="1" id="KW-1133">Transmembrane helix</keyword>
<reference evidence="2" key="1">
    <citation type="submission" date="2020-08" db="EMBL/GenBank/DDBJ databases">
        <title>Pontibacter sp. SD6 16S ribosomal RNA gene Genome sequencing and assembly.</title>
        <authorList>
            <person name="Kang M."/>
        </authorList>
    </citation>
    <scope>NUCLEOTIDE SEQUENCE</scope>
    <source>
        <strain evidence="2">SD6</strain>
    </source>
</reference>
<proteinExistence type="predicted"/>
<keyword evidence="3" id="KW-1185">Reference proteome</keyword>
<dbReference type="AlphaFoldDB" id="A0A923N783"/>
<sequence length="48" mass="5636">MKDTHPVDEEAPISKPPFFKSWAGMYWLVLGNLAFLIILFYTLTKIYE</sequence>
<keyword evidence="1" id="KW-0472">Membrane</keyword>
<feature type="transmembrane region" description="Helical" evidence="1">
    <location>
        <begin position="24"/>
        <end position="43"/>
    </location>
</feature>
<dbReference type="RefSeq" id="WP_187067495.1">
    <property type="nucleotide sequence ID" value="NZ_JACRVF010000003.1"/>
</dbReference>
<protein>
    <submittedName>
        <fullName evidence="2">Uncharacterized protein</fullName>
    </submittedName>
</protein>
<gene>
    <name evidence="2" type="ORF">H8S84_11540</name>
</gene>
<dbReference type="Proteomes" id="UP000603640">
    <property type="component" value="Unassembled WGS sequence"/>
</dbReference>
<organism evidence="2 3">
    <name type="scientific">Pontibacter cellulosilyticus</name>
    <dbReference type="NCBI Taxonomy" id="1720253"/>
    <lineage>
        <taxon>Bacteria</taxon>
        <taxon>Pseudomonadati</taxon>
        <taxon>Bacteroidota</taxon>
        <taxon>Cytophagia</taxon>
        <taxon>Cytophagales</taxon>
        <taxon>Hymenobacteraceae</taxon>
        <taxon>Pontibacter</taxon>
    </lineage>
</organism>
<evidence type="ECO:0000256" key="1">
    <source>
        <dbReference type="SAM" id="Phobius"/>
    </source>
</evidence>
<evidence type="ECO:0000313" key="2">
    <source>
        <dbReference type="EMBL" id="MBC5993469.1"/>
    </source>
</evidence>
<dbReference type="EMBL" id="JACRVF010000003">
    <property type="protein sequence ID" value="MBC5993469.1"/>
    <property type="molecule type" value="Genomic_DNA"/>
</dbReference>
<evidence type="ECO:0000313" key="3">
    <source>
        <dbReference type="Proteomes" id="UP000603640"/>
    </source>
</evidence>
<comment type="caution">
    <text evidence="2">The sequence shown here is derived from an EMBL/GenBank/DDBJ whole genome shotgun (WGS) entry which is preliminary data.</text>
</comment>
<name>A0A923N783_9BACT</name>